<feature type="transmembrane region" description="Helical" evidence="1">
    <location>
        <begin position="77"/>
        <end position="98"/>
    </location>
</feature>
<evidence type="ECO:0000256" key="1">
    <source>
        <dbReference type="SAM" id="Phobius"/>
    </source>
</evidence>
<evidence type="ECO:0000313" key="4">
    <source>
        <dbReference type="Proteomes" id="UP000016927"/>
    </source>
</evidence>
<dbReference type="VEuPathDB" id="MicrosporidiaDB:NBO_929g0003"/>
<evidence type="ECO:0000256" key="2">
    <source>
        <dbReference type="SAM" id="SignalP"/>
    </source>
</evidence>
<dbReference type="Proteomes" id="UP000016927">
    <property type="component" value="Unassembled WGS sequence"/>
</dbReference>
<sequence length="131" mass="15263">MNLNVLTMFYLLFLSVGRCCSSKRSTGFISLAFSNVKILATSMDNRSERVYQFKRYKEKETHLRDKDESIRLDAADISILILFSIFLLPIILIFNWLFIGFSFCNLTITYISIWIMAIILSFVYILYALEG</sequence>
<organism evidence="3 4">
    <name type="scientific">Nosema bombycis (strain CQ1 / CVCC 102059)</name>
    <name type="common">Microsporidian parasite</name>
    <name type="synonym">Pebrine of silkworm</name>
    <dbReference type="NCBI Taxonomy" id="578461"/>
    <lineage>
        <taxon>Eukaryota</taxon>
        <taxon>Fungi</taxon>
        <taxon>Fungi incertae sedis</taxon>
        <taxon>Microsporidia</taxon>
        <taxon>Nosematidae</taxon>
        <taxon>Nosema</taxon>
    </lineage>
</organism>
<keyword evidence="1" id="KW-0472">Membrane</keyword>
<feature type="signal peptide" evidence="2">
    <location>
        <begin position="1"/>
        <end position="22"/>
    </location>
</feature>
<keyword evidence="1" id="KW-0812">Transmembrane</keyword>
<name>R0MCC8_NOSB1</name>
<gene>
    <name evidence="3" type="ORF">NBO_929g0003</name>
</gene>
<dbReference type="EMBL" id="KB909836">
    <property type="protein sequence ID" value="EOB11705.1"/>
    <property type="molecule type" value="Genomic_DNA"/>
</dbReference>
<reference evidence="3 4" key="1">
    <citation type="journal article" date="2013" name="BMC Genomics">
        <title>Comparative genomics of parasitic silkworm microsporidia reveal an association between genome expansion and host adaptation.</title>
        <authorList>
            <person name="Pan G."/>
            <person name="Xu J."/>
            <person name="Li T."/>
            <person name="Xia Q."/>
            <person name="Liu S.L."/>
            <person name="Zhang G."/>
            <person name="Li S."/>
            <person name="Li C."/>
            <person name="Liu H."/>
            <person name="Yang L."/>
            <person name="Liu T."/>
            <person name="Zhang X."/>
            <person name="Wu Z."/>
            <person name="Fan W."/>
            <person name="Dang X."/>
            <person name="Xiang H."/>
            <person name="Tao M."/>
            <person name="Li Y."/>
            <person name="Hu J."/>
            <person name="Li Z."/>
            <person name="Lin L."/>
            <person name="Luo J."/>
            <person name="Geng L."/>
            <person name="Wang L."/>
            <person name="Long M."/>
            <person name="Wan Y."/>
            <person name="He N."/>
            <person name="Zhang Z."/>
            <person name="Lu C."/>
            <person name="Keeling P.J."/>
            <person name="Wang J."/>
            <person name="Xiang Z."/>
            <person name="Zhou Z."/>
        </authorList>
    </citation>
    <scope>NUCLEOTIDE SEQUENCE [LARGE SCALE GENOMIC DNA]</scope>
    <source>
        <strain evidence="4">CQ1 / CVCC 102059</strain>
    </source>
</reference>
<protein>
    <submittedName>
        <fullName evidence="3">Uncharacterized protein</fullName>
    </submittedName>
</protein>
<dbReference type="HOGENOM" id="CLU_156028_0_0_1"/>
<evidence type="ECO:0000313" key="3">
    <source>
        <dbReference type="EMBL" id="EOB11705.1"/>
    </source>
</evidence>
<feature type="transmembrane region" description="Helical" evidence="1">
    <location>
        <begin position="110"/>
        <end position="129"/>
    </location>
</feature>
<keyword evidence="2" id="KW-0732">Signal</keyword>
<proteinExistence type="predicted"/>
<dbReference type="AlphaFoldDB" id="R0MCC8"/>
<keyword evidence="1" id="KW-1133">Transmembrane helix</keyword>
<accession>R0MCC8</accession>
<keyword evidence="4" id="KW-1185">Reference proteome</keyword>
<feature type="chain" id="PRO_5004344659" evidence="2">
    <location>
        <begin position="23"/>
        <end position="131"/>
    </location>
</feature>